<dbReference type="RefSeq" id="WP_149432177.1">
    <property type="nucleotide sequence ID" value="NZ_VLNY01000012.1"/>
</dbReference>
<dbReference type="SUPFAM" id="SSF52540">
    <property type="entry name" value="P-loop containing nucleoside triphosphate hydrolases"/>
    <property type="match status" value="1"/>
</dbReference>
<evidence type="ECO:0000256" key="4">
    <source>
        <dbReference type="ARBA" id="ARBA00022741"/>
    </source>
</evidence>
<feature type="transmembrane region" description="Helical" evidence="8">
    <location>
        <begin position="231"/>
        <end position="250"/>
    </location>
</feature>
<feature type="transmembrane region" description="Helical" evidence="8">
    <location>
        <begin position="14"/>
        <end position="36"/>
    </location>
</feature>
<dbReference type="InterPro" id="IPR027417">
    <property type="entry name" value="P-loop_NTPase"/>
</dbReference>
<keyword evidence="2" id="KW-0813">Transport</keyword>
<evidence type="ECO:0000256" key="7">
    <source>
        <dbReference type="ARBA" id="ARBA00023136"/>
    </source>
</evidence>
<dbReference type="SUPFAM" id="SSF90123">
    <property type="entry name" value="ABC transporter transmembrane region"/>
    <property type="match status" value="1"/>
</dbReference>
<dbReference type="GO" id="GO:0016887">
    <property type="term" value="F:ATP hydrolysis activity"/>
    <property type="evidence" value="ECO:0007669"/>
    <property type="project" value="InterPro"/>
</dbReference>
<comment type="subcellular location">
    <subcellularLocation>
        <location evidence="1">Cell membrane</location>
        <topology evidence="1">Multi-pass membrane protein</topology>
    </subcellularLocation>
</comment>
<dbReference type="Pfam" id="PF00005">
    <property type="entry name" value="ABC_tran"/>
    <property type="match status" value="1"/>
</dbReference>
<dbReference type="Pfam" id="PF06472">
    <property type="entry name" value="ABC_membrane_2"/>
    <property type="match status" value="1"/>
</dbReference>
<dbReference type="AlphaFoldDB" id="A0A5A7S4F3"/>
<dbReference type="SMART" id="SM00382">
    <property type="entry name" value="AAA"/>
    <property type="match status" value="1"/>
</dbReference>
<keyword evidence="5 11" id="KW-0067">ATP-binding</keyword>
<feature type="domain" description="ABC transmembrane type-1" evidence="10">
    <location>
        <begin position="232"/>
        <end position="375"/>
    </location>
</feature>
<evidence type="ECO:0000259" key="9">
    <source>
        <dbReference type="PROSITE" id="PS50893"/>
    </source>
</evidence>
<dbReference type="InterPro" id="IPR036640">
    <property type="entry name" value="ABC1_TM_sf"/>
</dbReference>
<organism evidence="11 12">
    <name type="scientific">Antrihabitans cavernicola</name>
    <dbReference type="NCBI Taxonomy" id="2495913"/>
    <lineage>
        <taxon>Bacteria</taxon>
        <taxon>Bacillati</taxon>
        <taxon>Actinomycetota</taxon>
        <taxon>Actinomycetes</taxon>
        <taxon>Mycobacteriales</taxon>
        <taxon>Nocardiaceae</taxon>
        <taxon>Antrihabitans</taxon>
    </lineage>
</organism>
<dbReference type="InterPro" id="IPR011527">
    <property type="entry name" value="ABC1_TM_dom"/>
</dbReference>
<comment type="caution">
    <text evidence="11">The sequence shown here is derived from an EMBL/GenBank/DDBJ whole genome shotgun (WGS) entry which is preliminary data.</text>
</comment>
<feature type="transmembrane region" description="Helical" evidence="8">
    <location>
        <begin position="114"/>
        <end position="131"/>
    </location>
</feature>
<evidence type="ECO:0000256" key="8">
    <source>
        <dbReference type="SAM" id="Phobius"/>
    </source>
</evidence>
<reference evidence="11 12" key="1">
    <citation type="submission" date="2019-07" db="EMBL/GenBank/DDBJ databases">
        <title>Rhodococcus cavernicolus sp. nov., isolated from a cave.</title>
        <authorList>
            <person name="Lee S.D."/>
        </authorList>
    </citation>
    <scope>NUCLEOTIDE SEQUENCE [LARGE SCALE GENOMIC DNA]</scope>
    <source>
        <strain evidence="11 12">C1-24</strain>
    </source>
</reference>
<evidence type="ECO:0000256" key="2">
    <source>
        <dbReference type="ARBA" id="ARBA00022448"/>
    </source>
</evidence>
<dbReference type="Proteomes" id="UP000322244">
    <property type="component" value="Unassembled WGS sequence"/>
</dbReference>
<keyword evidence="7 8" id="KW-0472">Membrane</keyword>
<dbReference type="InterPro" id="IPR017871">
    <property type="entry name" value="ABC_transporter-like_CS"/>
</dbReference>
<keyword evidence="12" id="KW-1185">Reference proteome</keyword>
<feature type="transmembrane region" description="Helical" evidence="8">
    <location>
        <begin position="57"/>
        <end position="76"/>
    </location>
</feature>
<feature type="transmembrane region" description="Helical" evidence="8">
    <location>
        <begin position="196"/>
        <end position="215"/>
    </location>
</feature>
<dbReference type="GO" id="GO:0005886">
    <property type="term" value="C:plasma membrane"/>
    <property type="evidence" value="ECO:0007669"/>
    <property type="project" value="UniProtKB-SubCell"/>
</dbReference>
<feature type="domain" description="ABC transporter" evidence="9">
    <location>
        <begin position="408"/>
        <end position="613"/>
    </location>
</feature>
<evidence type="ECO:0000256" key="3">
    <source>
        <dbReference type="ARBA" id="ARBA00022692"/>
    </source>
</evidence>
<dbReference type="GO" id="GO:0005524">
    <property type="term" value="F:ATP binding"/>
    <property type="evidence" value="ECO:0007669"/>
    <property type="project" value="UniProtKB-KW"/>
</dbReference>
<dbReference type="InterPro" id="IPR003593">
    <property type="entry name" value="AAA+_ATPase"/>
</dbReference>
<protein>
    <submittedName>
        <fullName evidence="11">ABC transporter ATP-binding protein/permease</fullName>
    </submittedName>
</protein>
<dbReference type="PROSITE" id="PS50893">
    <property type="entry name" value="ABC_TRANSPORTER_2"/>
    <property type="match status" value="1"/>
</dbReference>
<gene>
    <name evidence="11" type="ORF">FOY51_20765</name>
</gene>
<accession>A0A5A7S4F3</accession>
<dbReference type="InterPro" id="IPR050835">
    <property type="entry name" value="ABC_transporter_sub-D"/>
</dbReference>
<dbReference type="EMBL" id="VLNY01000012">
    <property type="protein sequence ID" value="KAA0021058.1"/>
    <property type="molecule type" value="Genomic_DNA"/>
</dbReference>
<dbReference type="InterPro" id="IPR003439">
    <property type="entry name" value="ABC_transporter-like_ATP-bd"/>
</dbReference>
<dbReference type="PROSITE" id="PS50929">
    <property type="entry name" value="ABC_TM1F"/>
    <property type="match status" value="1"/>
</dbReference>
<keyword evidence="4" id="KW-0547">Nucleotide-binding</keyword>
<dbReference type="CDD" id="cd03223">
    <property type="entry name" value="ABCD_peroxisomal_ALDP"/>
    <property type="match status" value="1"/>
</dbReference>
<dbReference type="PANTHER" id="PTHR11384:SF59">
    <property type="entry name" value="LYSOSOMAL COBALAMIN TRANSPORTER ABCD4"/>
    <property type="match status" value="1"/>
</dbReference>
<dbReference type="Gene3D" id="3.40.50.300">
    <property type="entry name" value="P-loop containing nucleotide triphosphate hydrolases"/>
    <property type="match status" value="1"/>
</dbReference>
<evidence type="ECO:0000313" key="11">
    <source>
        <dbReference type="EMBL" id="KAA0021058.1"/>
    </source>
</evidence>
<dbReference type="PROSITE" id="PS00211">
    <property type="entry name" value="ABC_TRANSPORTER_1"/>
    <property type="match status" value="1"/>
</dbReference>
<dbReference type="PANTHER" id="PTHR11384">
    <property type="entry name" value="ATP-BINDING CASSETTE, SUB-FAMILY D MEMBER"/>
    <property type="match status" value="1"/>
</dbReference>
<dbReference type="OrthoDB" id="9810134at2"/>
<evidence type="ECO:0000256" key="1">
    <source>
        <dbReference type="ARBA" id="ARBA00004651"/>
    </source>
</evidence>
<evidence type="ECO:0000256" key="6">
    <source>
        <dbReference type="ARBA" id="ARBA00022989"/>
    </source>
</evidence>
<evidence type="ECO:0000313" key="12">
    <source>
        <dbReference type="Proteomes" id="UP000322244"/>
    </source>
</evidence>
<keyword evidence="3 8" id="KW-0812">Transmembrane</keyword>
<evidence type="ECO:0000256" key="5">
    <source>
        <dbReference type="ARBA" id="ARBA00022840"/>
    </source>
</evidence>
<dbReference type="GO" id="GO:0140359">
    <property type="term" value="F:ABC-type transporter activity"/>
    <property type="evidence" value="ECO:0007669"/>
    <property type="project" value="InterPro"/>
</dbReference>
<sequence length="613" mass="68547">MQSLDWSNELVKSLWWLLKAFAITAVCFALVSVLLIRLTRWGRQFWRIGGGYFSGKGAWKTYLFIAVLLIFALWSVRMNVLLSYQGNDMYTALQGAAQALGSGDTASLDAAKTAFWHSLIVFAVLATIHVVRSMLDLYAGQAFDIRWRLWQTDRLVDDWLDGRAFYRGRFIDDTIDNPDQRIEQDVTDYVQTTRTLAIGAVSAIASVISFTKILWDLSGPLTVLGVEIPRAMMFLVFAYVLISTVIAFWIGRPLIKLNFLNESLTATFRYALVRLRDSAENVAFYRGERVEGVGLLSRFRAVIKNYWQIVYRLLKFNGWNLSVNQTAVVFPLIIQAPRFFSGAVTLGDVTQTGSAFGQVHDSLSFFRESYDTFAGYRATLIRLDGLMAADGQSRELPKLASADTADALEIVGVGVRRPDGEVLIDDLSLRMTPGDALVVKGKSGSGKTTLLRSLAELWPYADGELRRPPGHDTLFLSQMPYLPLGDLRTAISYPAAPGELDDEALRETLRKVFLSNLTDRLTEVADWAKILSPGEQQRIAFARILLIKPKVVFLDEATSAIDEGLEFAIYQLIRSEVPECILVSVAHRSTVDQHHTQKLELEGDGTWELSPVS</sequence>
<keyword evidence="6 8" id="KW-1133">Transmembrane helix</keyword>
<evidence type="ECO:0000259" key="10">
    <source>
        <dbReference type="PROSITE" id="PS50929"/>
    </source>
</evidence>
<proteinExistence type="predicted"/>
<name>A0A5A7S4F3_9NOCA</name>